<dbReference type="PANTHER" id="PTHR10758:SF2">
    <property type="entry name" value="26S PROTEASOME NON-ATPASE REGULATORY SUBUNIT 3"/>
    <property type="match status" value="1"/>
</dbReference>
<gene>
    <name evidence="5" type="ORF">HID58_015622</name>
</gene>
<reference evidence="5 6" key="1">
    <citation type="submission" date="2021-05" db="EMBL/GenBank/DDBJ databases">
        <title>Genome Assembly of Synthetic Allotetraploid Brassica napus Reveals Homoeologous Exchanges between Subgenomes.</title>
        <authorList>
            <person name="Davis J.T."/>
        </authorList>
    </citation>
    <scope>NUCLEOTIDE SEQUENCE [LARGE SCALE GENOMIC DNA]</scope>
    <source>
        <strain evidence="6">cv. Da-Ae</strain>
        <tissue evidence="5">Seedling</tissue>
    </source>
</reference>
<evidence type="ECO:0000313" key="6">
    <source>
        <dbReference type="Proteomes" id="UP000824890"/>
    </source>
</evidence>
<dbReference type="EMBL" id="JAGKQM010000004">
    <property type="protein sequence ID" value="KAH0929895.1"/>
    <property type="molecule type" value="Genomic_DNA"/>
</dbReference>
<dbReference type="InterPro" id="IPR050756">
    <property type="entry name" value="CSN3"/>
</dbReference>
<feature type="region of interest" description="Disordered" evidence="2">
    <location>
        <begin position="1"/>
        <end position="20"/>
    </location>
</feature>
<protein>
    <submittedName>
        <fullName evidence="5">Uncharacterized protein</fullName>
    </submittedName>
</protein>
<dbReference type="Pfam" id="PF25573">
    <property type="entry name" value="TPR_PSMD3_N"/>
    <property type="match status" value="1"/>
</dbReference>
<dbReference type="Proteomes" id="UP000824890">
    <property type="component" value="Unassembled WGS sequence"/>
</dbReference>
<evidence type="ECO:0000256" key="2">
    <source>
        <dbReference type="SAM" id="MobiDB-lite"/>
    </source>
</evidence>
<comment type="caution">
    <text evidence="5">The sequence shown here is derived from an EMBL/GenBank/DDBJ whole genome shotgun (WGS) entry which is preliminary data.</text>
</comment>
<evidence type="ECO:0000256" key="1">
    <source>
        <dbReference type="ARBA" id="ARBA00022942"/>
    </source>
</evidence>
<evidence type="ECO:0000259" key="4">
    <source>
        <dbReference type="Pfam" id="PF25573"/>
    </source>
</evidence>
<feature type="domain" description="26S proteasome non-ATPase regulatory subunit 3 N-terminal TPR repeats" evidence="4">
    <location>
        <begin position="93"/>
        <end position="156"/>
    </location>
</feature>
<keyword evidence="6" id="KW-1185">Reference proteome</keyword>
<evidence type="ECO:0000313" key="5">
    <source>
        <dbReference type="EMBL" id="KAH0929895.1"/>
    </source>
</evidence>
<accession>A0ABQ8DKM1</accession>
<sequence>MLPSPPCSSHSEYSSVSSSPIVTDGSYEQHNFNQIEKNILDNYKLRRPLYSSCSTSHRLAKTKAHRLCLFMTKKLHWFCHTIFESVMFQDCIFTILSYEMTGDLAEIRLFCSCTILRHDVLGQETLLNLFLRNYLPYNLYDKVERLRSMHQYLRHILTNRIGDLELMAKSIRDGAINATIDHLKDIYSTNELQNAFNSRIAFCLNMHNEAVRALRFPPNTHMEKESEEKSRER</sequence>
<dbReference type="InterPro" id="IPR013586">
    <property type="entry name" value="PSMD3_C"/>
</dbReference>
<feature type="compositionally biased region" description="Low complexity" evidence="2">
    <location>
        <begin position="7"/>
        <end position="20"/>
    </location>
</feature>
<dbReference type="PANTHER" id="PTHR10758">
    <property type="entry name" value="26S PROTEASOME NON-ATPASE REGULATORY SUBUNIT 3/COP9 SIGNALOSOME COMPLEX SUBUNIT 3"/>
    <property type="match status" value="1"/>
</dbReference>
<evidence type="ECO:0000259" key="3">
    <source>
        <dbReference type="Pfam" id="PF08375"/>
    </source>
</evidence>
<proteinExistence type="predicted"/>
<keyword evidence="1" id="KW-0647">Proteasome</keyword>
<feature type="domain" description="26S proteasome non-ATPase regulatory subunit 3 C-terminal" evidence="3">
    <location>
        <begin position="185"/>
        <end position="233"/>
    </location>
</feature>
<organism evidence="5 6">
    <name type="scientific">Brassica napus</name>
    <name type="common">Rape</name>
    <dbReference type="NCBI Taxonomy" id="3708"/>
    <lineage>
        <taxon>Eukaryota</taxon>
        <taxon>Viridiplantae</taxon>
        <taxon>Streptophyta</taxon>
        <taxon>Embryophyta</taxon>
        <taxon>Tracheophyta</taxon>
        <taxon>Spermatophyta</taxon>
        <taxon>Magnoliopsida</taxon>
        <taxon>eudicotyledons</taxon>
        <taxon>Gunneridae</taxon>
        <taxon>Pentapetalae</taxon>
        <taxon>rosids</taxon>
        <taxon>malvids</taxon>
        <taxon>Brassicales</taxon>
        <taxon>Brassicaceae</taxon>
        <taxon>Brassiceae</taxon>
        <taxon>Brassica</taxon>
    </lineage>
</organism>
<dbReference type="Pfam" id="PF08375">
    <property type="entry name" value="Rpn3_C"/>
    <property type="match status" value="1"/>
</dbReference>
<name>A0ABQ8DKM1_BRANA</name>
<dbReference type="InterPro" id="IPR057985">
    <property type="entry name" value="TPR_PSMD3_N"/>
</dbReference>